<organism evidence="3 4">
    <name type="scientific">Henosepilachna vigintioctopunctata</name>
    <dbReference type="NCBI Taxonomy" id="420089"/>
    <lineage>
        <taxon>Eukaryota</taxon>
        <taxon>Metazoa</taxon>
        <taxon>Ecdysozoa</taxon>
        <taxon>Arthropoda</taxon>
        <taxon>Hexapoda</taxon>
        <taxon>Insecta</taxon>
        <taxon>Pterygota</taxon>
        <taxon>Neoptera</taxon>
        <taxon>Endopterygota</taxon>
        <taxon>Coleoptera</taxon>
        <taxon>Polyphaga</taxon>
        <taxon>Cucujiformia</taxon>
        <taxon>Coccinelloidea</taxon>
        <taxon>Coccinellidae</taxon>
        <taxon>Epilachninae</taxon>
        <taxon>Epilachnini</taxon>
        <taxon>Henosepilachna</taxon>
    </lineage>
</organism>
<dbReference type="Proteomes" id="UP001431783">
    <property type="component" value="Unassembled WGS sequence"/>
</dbReference>
<feature type="compositionally biased region" description="Acidic residues" evidence="1">
    <location>
        <begin position="66"/>
        <end position="82"/>
    </location>
</feature>
<feature type="region of interest" description="Disordered" evidence="1">
    <location>
        <begin position="57"/>
        <end position="114"/>
    </location>
</feature>
<keyword evidence="2" id="KW-1133">Transmembrane helix</keyword>
<gene>
    <name evidence="3" type="ORF">WA026_022001</name>
</gene>
<feature type="compositionally biased region" description="Basic and acidic residues" evidence="1">
    <location>
        <begin position="103"/>
        <end position="114"/>
    </location>
</feature>
<name>A0AAW1V3M9_9CUCU</name>
<proteinExistence type="predicted"/>
<evidence type="ECO:0000256" key="1">
    <source>
        <dbReference type="SAM" id="MobiDB-lite"/>
    </source>
</evidence>
<keyword evidence="4" id="KW-1185">Reference proteome</keyword>
<feature type="transmembrane region" description="Helical" evidence="2">
    <location>
        <begin position="15"/>
        <end position="33"/>
    </location>
</feature>
<evidence type="ECO:0000256" key="2">
    <source>
        <dbReference type="SAM" id="Phobius"/>
    </source>
</evidence>
<dbReference type="AlphaFoldDB" id="A0AAW1V3M9"/>
<reference evidence="3 4" key="1">
    <citation type="submission" date="2023-03" db="EMBL/GenBank/DDBJ databases">
        <title>Genome insight into feeding habits of ladybird beetles.</title>
        <authorList>
            <person name="Li H.-S."/>
            <person name="Huang Y.-H."/>
            <person name="Pang H."/>
        </authorList>
    </citation>
    <scope>NUCLEOTIDE SEQUENCE [LARGE SCALE GENOMIC DNA]</scope>
    <source>
        <strain evidence="3">SYSU_2023b</strain>
        <tissue evidence="3">Whole body</tissue>
    </source>
</reference>
<comment type="caution">
    <text evidence="3">The sequence shown here is derived from an EMBL/GenBank/DDBJ whole genome shotgun (WGS) entry which is preliminary data.</text>
</comment>
<protein>
    <submittedName>
        <fullName evidence="3">Uncharacterized protein</fullName>
    </submittedName>
</protein>
<evidence type="ECO:0000313" key="3">
    <source>
        <dbReference type="EMBL" id="KAK9887332.1"/>
    </source>
</evidence>
<dbReference type="EMBL" id="JARQZJ010000108">
    <property type="protein sequence ID" value="KAK9887332.1"/>
    <property type="molecule type" value="Genomic_DNA"/>
</dbReference>
<evidence type="ECO:0000313" key="4">
    <source>
        <dbReference type="Proteomes" id="UP001431783"/>
    </source>
</evidence>
<sequence length="114" mass="12757">MYLDLSNDAQVMMTYYHANIASFITLSITTEIYKNIKNKMEIAQKDQKMFHHQFHPVIPSQQGDESGCEADMAEGSVEDDNSEMLGPTAPSVHQTPAPPNSNDIKDEVSVKQIK</sequence>
<keyword evidence="2" id="KW-0472">Membrane</keyword>
<accession>A0AAW1V3M9</accession>
<keyword evidence="2" id="KW-0812">Transmembrane</keyword>